<dbReference type="AlphaFoldDB" id="A0A1L3MRI3"/>
<dbReference type="InterPro" id="IPR043519">
    <property type="entry name" value="NT_sf"/>
</dbReference>
<reference evidence="1 2" key="1">
    <citation type="journal article" date="2016" name="Sci. Rep.">
        <title>Complete genome sequence and transcriptomic analysis of a novel marine strain Bacillus weihaiensis reveals the mechanism of brown algae degradation.</title>
        <authorList>
            <person name="Zhu Y."/>
            <person name="Chen P."/>
            <person name="Bao Y."/>
            <person name="Men Y."/>
            <person name="Zeng Y."/>
            <person name="Yang J."/>
            <person name="Sun J."/>
            <person name="Sun Y."/>
        </authorList>
    </citation>
    <scope>NUCLEOTIDE SEQUENCE [LARGE SCALE GENOMIC DNA]</scope>
    <source>
        <strain evidence="1 2">Alg07</strain>
    </source>
</reference>
<dbReference type="PANTHER" id="PTHR34822:SF1">
    <property type="entry name" value="GRPB FAMILY PROTEIN"/>
    <property type="match status" value="1"/>
</dbReference>
<accession>A0A1L3MRI3</accession>
<keyword evidence="2" id="KW-1185">Reference proteome</keyword>
<dbReference type="EMBL" id="CP016020">
    <property type="protein sequence ID" value="APH04938.1"/>
    <property type="molecule type" value="Genomic_DNA"/>
</dbReference>
<evidence type="ECO:0008006" key="3">
    <source>
        <dbReference type="Google" id="ProtNLM"/>
    </source>
</evidence>
<gene>
    <name evidence="1" type="ORF">A9C19_09350</name>
</gene>
<dbReference type="Proteomes" id="UP000181936">
    <property type="component" value="Chromosome"/>
</dbReference>
<sequence length="166" mass="19559">MTNNVTIQNYNPNWIIHFNEEKKQLSTLLSDFILAIEHIGSTAVEGLSAKPIIDIMIGVSDLECVTEFIKPLKQVGYEFVNHENFPERRFFRKGEWRAGTHHLHVYQYGGKHWKDQILFRDELRKNHTLRKEYQHLKLELAKKYSQNVVAYTKNKAPFIQGFLENS</sequence>
<dbReference type="STRING" id="1547283.A9C19_09350"/>
<name>A0A1L3MRI3_9BACI</name>
<organism evidence="1 2">
    <name type="scientific">Bacillus weihaiensis</name>
    <dbReference type="NCBI Taxonomy" id="1547283"/>
    <lineage>
        <taxon>Bacteria</taxon>
        <taxon>Bacillati</taxon>
        <taxon>Bacillota</taxon>
        <taxon>Bacilli</taxon>
        <taxon>Bacillales</taxon>
        <taxon>Bacillaceae</taxon>
        <taxon>Bacillus</taxon>
    </lineage>
</organism>
<protein>
    <recommendedName>
        <fullName evidence="3">Glutamate-rich protein GrpB</fullName>
    </recommendedName>
</protein>
<dbReference type="OrthoDB" id="9799092at2"/>
<dbReference type="SUPFAM" id="SSF81301">
    <property type="entry name" value="Nucleotidyltransferase"/>
    <property type="match status" value="1"/>
</dbReference>
<dbReference type="KEGG" id="bwh:A9C19_09350"/>
<dbReference type="PANTHER" id="PTHR34822">
    <property type="entry name" value="GRPB DOMAIN PROTEIN (AFU_ORTHOLOGUE AFUA_1G01530)"/>
    <property type="match status" value="1"/>
</dbReference>
<evidence type="ECO:0000313" key="1">
    <source>
        <dbReference type="EMBL" id="APH04938.1"/>
    </source>
</evidence>
<evidence type="ECO:0000313" key="2">
    <source>
        <dbReference type="Proteomes" id="UP000181936"/>
    </source>
</evidence>
<dbReference type="Gene3D" id="3.30.460.10">
    <property type="entry name" value="Beta Polymerase, domain 2"/>
    <property type="match status" value="1"/>
</dbReference>
<proteinExistence type="predicted"/>
<dbReference type="Pfam" id="PF04229">
    <property type="entry name" value="GrpB"/>
    <property type="match status" value="1"/>
</dbReference>
<dbReference type="InterPro" id="IPR007344">
    <property type="entry name" value="GrpB/CoaE"/>
</dbReference>
<dbReference type="RefSeq" id="WP_072579733.1">
    <property type="nucleotide sequence ID" value="NZ_CP016020.1"/>
</dbReference>